<evidence type="ECO:0000313" key="2">
    <source>
        <dbReference type="Proteomes" id="UP000637061"/>
    </source>
</evidence>
<comment type="caution">
    <text evidence="1">The sequence shown here is derived from an EMBL/GenBank/DDBJ whole genome shotgun (WGS) entry which is preliminary data.</text>
</comment>
<dbReference type="AlphaFoldDB" id="A0A8I1ECE0"/>
<proteinExistence type="predicted"/>
<name>A0A8I1ECE0_PSEPU</name>
<dbReference type="Proteomes" id="UP000637061">
    <property type="component" value="Unassembled WGS sequence"/>
</dbReference>
<evidence type="ECO:0000313" key="1">
    <source>
        <dbReference type="EMBL" id="MBI6882703.1"/>
    </source>
</evidence>
<accession>A0A8I1ECE0</accession>
<organism evidence="1 2">
    <name type="scientific">Pseudomonas putida</name>
    <name type="common">Arthrobacter siderocapsulatus</name>
    <dbReference type="NCBI Taxonomy" id="303"/>
    <lineage>
        <taxon>Bacteria</taxon>
        <taxon>Pseudomonadati</taxon>
        <taxon>Pseudomonadota</taxon>
        <taxon>Gammaproteobacteria</taxon>
        <taxon>Pseudomonadales</taxon>
        <taxon>Pseudomonadaceae</taxon>
        <taxon>Pseudomonas</taxon>
    </lineage>
</organism>
<protein>
    <submittedName>
        <fullName evidence="1">Uncharacterized protein</fullName>
    </submittedName>
</protein>
<reference evidence="1" key="1">
    <citation type="submission" date="2020-12" db="EMBL/GenBank/DDBJ databases">
        <title>Enhanced detection system for hospital associated transmission using whole genome sequencing surveillance.</title>
        <authorList>
            <person name="Harrison L.H."/>
            <person name="Van Tyne D."/>
            <person name="Marsh J.W."/>
            <person name="Griffith M.P."/>
            <person name="Snyder D.J."/>
            <person name="Cooper V.S."/>
            <person name="Mustapha M."/>
        </authorList>
    </citation>
    <scope>NUCLEOTIDE SEQUENCE</scope>
    <source>
        <strain evidence="1">PSB00042</strain>
    </source>
</reference>
<dbReference type="RefSeq" id="WP_198746311.1">
    <property type="nucleotide sequence ID" value="NZ_JAEHTE010000001.1"/>
</dbReference>
<dbReference type="EMBL" id="JAEHTE010000001">
    <property type="protein sequence ID" value="MBI6882703.1"/>
    <property type="molecule type" value="Genomic_DNA"/>
</dbReference>
<sequence length="286" mass="31908">MSKIENWLNRHYMSMFAKELTSRHPSFQADLKESLGYFAELDQLMLDDGKLLDTSGPAFMQILRFLDVTGNRTTETLDDLREGLHKVLLPAWERPISSGAQDLLNTFFEMRAEGEWGEWDRLVTHLLGVTMGDFVDEHAAVIRYAEDDVGAGGDRMYSVGYGHPSISSTVVAFGSTPAHALSFLPDVVSIAGDSLLKIDMMKGGELWFRRNRSIIFEMPLQGVWKSANGIDESILESAYTMKSSPQWGLIDWRVQDEAVMKALASIAPDDAKPKIKGGFLKNDLGI</sequence>
<gene>
    <name evidence="1" type="ORF">JEU22_02150</name>
</gene>